<proteinExistence type="predicted"/>
<dbReference type="AlphaFoldDB" id="A0A6J4Q7K4"/>
<gene>
    <name evidence="2" type="ORF">AVDCRST_MAG55-2870</name>
</gene>
<sequence>MPPEARPPTGRTGKARDAAAEDYRRKTEHEVSSLSRRLKEAGYPAPLGEPTNGVVLVVEQPVGPRVLDALSASLLAVGLPEAYVTYASTGLLKEELLATDPQLLVAVGPGAARELDELDHPFARRPFAEADEGVPFAWTRGAVGLRLPPLAPALDHNESKRRFWRCFLALKNLAP</sequence>
<organism evidence="2">
    <name type="scientific">uncultured Rubrobacteraceae bacterium</name>
    <dbReference type="NCBI Taxonomy" id="349277"/>
    <lineage>
        <taxon>Bacteria</taxon>
        <taxon>Bacillati</taxon>
        <taxon>Actinomycetota</taxon>
        <taxon>Rubrobacteria</taxon>
        <taxon>Rubrobacterales</taxon>
        <taxon>Rubrobacteraceae</taxon>
        <taxon>environmental samples</taxon>
    </lineage>
</organism>
<evidence type="ECO:0000256" key="1">
    <source>
        <dbReference type="SAM" id="MobiDB-lite"/>
    </source>
</evidence>
<reference evidence="2" key="1">
    <citation type="submission" date="2020-02" db="EMBL/GenBank/DDBJ databases">
        <authorList>
            <person name="Meier V. D."/>
        </authorList>
    </citation>
    <scope>NUCLEOTIDE SEQUENCE</scope>
    <source>
        <strain evidence="2">AVDCRST_MAG55</strain>
    </source>
</reference>
<feature type="compositionally biased region" description="Basic and acidic residues" evidence="1">
    <location>
        <begin position="14"/>
        <end position="31"/>
    </location>
</feature>
<feature type="region of interest" description="Disordered" evidence="1">
    <location>
        <begin position="1"/>
        <end position="37"/>
    </location>
</feature>
<name>A0A6J4Q7K4_9ACTN</name>
<evidence type="ECO:0000313" key="2">
    <source>
        <dbReference type="EMBL" id="CAA9434037.1"/>
    </source>
</evidence>
<accession>A0A6J4Q7K4</accession>
<dbReference type="EMBL" id="CADCUZ010000143">
    <property type="protein sequence ID" value="CAA9434037.1"/>
    <property type="molecule type" value="Genomic_DNA"/>
</dbReference>
<protein>
    <submittedName>
        <fullName evidence="2">Uncharacterized protein</fullName>
    </submittedName>
</protein>